<proteinExistence type="predicted"/>
<evidence type="ECO:0000313" key="2">
    <source>
        <dbReference type="EMBL" id="MQS52484.1"/>
    </source>
</evidence>
<dbReference type="OrthoDB" id="9815466at2"/>
<dbReference type="AlphaFoldDB" id="A0A5P0ZHH7"/>
<evidence type="ECO:0000256" key="1">
    <source>
        <dbReference type="SAM" id="Phobius"/>
    </source>
</evidence>
<feature type="transmembrane region" description="Helical" evidence="1">
    <location>
        <begin position="179"/>
        <end position="209"/>
    </location>
</feature>
<protein>
    <submittedName>
        <fullName evidence="2">YfhO family protein</fullName>
    </submittedName>
</protein>
<feature type="transmembrane region" description="Helical" evidence="1">
    <location>
        <begin position="383"/>
        <end position="403"/>
    </location>
</feature>
<feature type="transmembrane region" description="Helical" evidence="1">
    <location>
        <begin position="294"/>
        <end position="311"/>
    </location>
</feature>
<feature type="transmembrane region" description="Helical" evidence="1">
    <location>
        <begin position="7"/>
        <end position="32"/>
    </location>
</feature>
<feature type="transmembrane region" description="Helical" evidence="1">
    <location>
        <begin position="75"/>
        <end position="94"/>
    </location>
</feature>
<feature type="transmembrane region" description="Helical" evidence="1">
    <location>
        <begin position="351"/>
        <end position="371"/>
    </location>
</feature>
<keyword evidence="1" id="KW-1133">Transmembrane helix</keyword>
<dbReference type="Proteomes" id="UP000380386">
    <property type="component" value="Unassembled WGS sequence"/>
</dbReference>
<name>A0A5P0ZHH7_9LACO</name>
<sequence>MRKHKSLYYLGAFFINLAIISIIFWSVGLVPFGDNNFLSSDLGTQYIDFLTELRRHLVNNNLHLYLFSQSLGDNFFPIVSYYLLSPFNLLLVLFKNYQIPVAADILIMLKISTMGVTMALFLSKYFKKIGSYNYIFTIAYSFCGFVASYFYDLMWLDALIMLPLVAIGIMRIVENNKLAGYYFALLFAIIFNYYLGYMLCFFSVAFFIYLIMERDILKMDNRVQIIRNYIITSVLAGLSSAVVLLPTFAGMLNTGKSNFDLTNYLPSFRFGFEAFTQLGIGGNTFIQRLHHGPSVFMTSTVLILLLSYFFSDRVSRKEKINSAVFMGILVVSMLITTFNTIWHMFQNPAGFPFRNSFIFTFICIFIAYKAFDDGVFKDKNALIKSTSTAGILICIGYTTLWLIPKLIEKMNFETPDNTTNGYYFWVSIICIVASGFALYLFSKDKKYQFLVLLLVIFEVVANFDSVIATADFGSQHIYSRQYKLESEALSDAKHDSKPGHRIIVSKSGINKAFPEQYNNYNDPMLFDINGLSLYSSTLNQETMMTLNNLGYFSKNVRRISSSGGTELTNALFGINYNIRQDNKKYKIIDNYDAPTMAFMVDPAVYDFQMMPMRALDNQNRLWQALTGANTQFMRNAQVDSMKQQRINKKTRYNYQLTTTANGVLYFYVSPINYNSSKIYVNGKRIDPSQVLIENQAVMELGKFEDGQAVNVQVVTKQPMDVSPGYFKTLDVEPFLASKKVFKANSLKITSDLKHDTIKGSINAKKASPLFVSVPYDKGWKAYDNGKKVKINKVVGNLMAVDLDKGHHHIVFKYEVPGLKTGWIVTLVSLVLFGLFQIYVKFFEKTSPKKRSKIHKQSL</sequence>
<feature type="transmembrane region" description="Helical" evidence="1">
    <location>
        <begin position="449"/>
        <end position="470"/>
    </location>
</feature>
<feature type="transmembrane region" description="Helical" evidence="1">
    <location>
        <begin position="155"/>
        <end position="173"/>
    </location>
</feature>
<comment type="caution">
    <text evidence="2">The sequence shown here is derived from an EMBL/GenBank/DDBJ whole genome shotgun (WGS) entry which is preliminary data.</text>
</comment>
<feature type="transmembrane region" description="Helical" evidence="1">
    <location>
        <begin position="106"/>
        <end position="126"/>
    </location>
</feature>
<accession>A0A5P0ZHH7</accession>
<reference evidence="2 3" key="1">
    <citation type="journal article" date="2019" name="Syst. Appl. Microbiol.">
        <title>Polyphasic characterization of two novel Lactobacillus spp. isolated from blown salami packages: Description of Lactobacillus halodurans sp. nov. and Lactobacillus salsicarnum sp. nov.</title>
        <authorList>
            <person name="Schuster J.A."/>
            <person name="Klingl A."/>
            <person name="Vogel R.F."/>
            <person name="Ehrmann M.A."/>
        </authorList>
    </citation>
    <scope>NUCLEOTIDE SEQUENCE [LARGE SCALE GENOMIC DNA]</scope>
    <source>
        <strain evidence="2 3">TMW 1.2118</strain>
    </source>
</reference>
<keyword evidence="1" id="KW-0812">Transmembrane</keyword>
<dbReference type="PANTHER" id="PTHR38454:SF1">
    <property type="entry name" value="INTEGRAL MEMBRANE PROTEIN"/>
    <property type="match status" value="1"/>
</dbReference>
<feature type="transmembrane region" description="Helical" evidence="1">
    <location>
        <begin position="423"/>
        <end position="442"/>
    </location>
</feature>
<dbReference type="PANTHER" id="PTHR38454">
    <property type="entry name" value="INTEGRAL MEMBRANE PROTEIN-RELATED"/>
    <property type="match status" value="1"/>
</dbReference>
<feature type="transmembrane region" description="Helical" evidence="1">
    <location>
        <begin position="229"/>
        <end position="252"/>
    </location>
</feature>
<dbReference type="EMBL" id="VDFM01000005">
    <property type="protein sequence ID" value="MQS52484.1"/>
    <property type="molecule type" value="Genomic_DNA"/>
</dbReference>
<feature type="transmembrane region" description="Helical" evidence="1">
    <location>
        <begin position="323"/>
        <end position="345"/>
    </location>
</feature>
<dbReference type="InterPro" id="IPR018580">
    <property type="entry name" value="Uncharacterised_YfhO"/>
</dbReference>
<feature type="transmembrane region" description="Helical" evidence="1">
    <location>
        <begin position="132"/>
        <end position="150"/>
    </location>
</feature>
<gene>
    <name evidence="2" type="ORF">FHL02_05570</name>
</gene>
<dbReference type="RefSeq" id="WP_153382914.1">
    <property type="nucleotide sequence ID" value="NZ_VDFM01000005.1"/>
</dbReference>
<keyword evidence="1" id="KW-0472">Membrane</keyword>
<feature type="transmembrane region" description="Helical" evidence="1">
    <location>
        <begin position="821"/>
        <end position="842"/>
    </location>
</feature>
<dbReference type="Pfam" id="PF09586">
    <property type="entry name" value="YfhO"/>
    <property type="match status" value="1"/>
</dbReference>
<evidence type="ECO:0000313" key="3">
    <source>
        <dbReference type="Proteomes" id="UP000380386"/>
    </source>
</evidence>
<organism evidence="2 3">
    <name type="scientific">Companilactobacillus mishanensis</name>
    <dbReference type="NCBI Taxonomy" id="2486008"/>
    <lineage>
        <taxon>Bacteria</taxon>
        <taxon>Bacillati</taxon>
        <taxon>Bacillota</taxon>
        <taxon>Bacilli</taxon>
        <taxon>Lactobacillales</taxon>
        <taxon>Lactobacillaceae</taxon>
        <taxon>Companilactobacillus</taxon>
    </lineage>
</organism>